<dbReference type="EMBL" id="CP048000">
    <property type="protein sequence ID" value="QHQ63130.1"/>
    <property type="molecule type" value="Genomic_DNA"/>
</dbReference>
<organism evidence="1 2">
    <name type="scientific">Anaerocolumna sedimenticola</name>
    <dbReference type="NCBI Taxonomy" id="2696063"/>
    <lineage>
        <taxon>Bacteria</taxon>
        <taxon>Bacillati</taxon>
        <taxon>Bacillota</taxon>
        <taxon>Clostridia</taxon>
        <taxon>Lachnospirales</taxon>
        <taxon>Lachnospiraceae</taxon>
        <taxon>Anaerocolumna</taxon>
    </lineage>
</organism>
<evidence type="ECO:0000313" key="2">
    <source>
        <dbReference type="Proteomes" id="UP000464314"/>
    </source>
</evidence>
<name>A0A6P1TPE3_9FIRM</name>
<dbReference type="Gene3D" id="1.10.1660.10">
    <property type="match status" value="1"/>
</dbReference>
<evidence type="ECO:0008006" key="3">
    <source>
        <dbReference type="Google" id="ProtNLM"/>
    </source>
</evidence>
<dbReference type="Proteomes" id="UP000464314">
    <property type="component" value="Chromosome"/>
</dbReference>
<dbReference type="SUPFAM" id="SSF46955">
    <property type="entry name" value="Putative DNA-binding domain"/>
    <property type="match status" value="1"/>
</dbReference>
<protein>
    <recommendedName>
        <fullName evidence="3">Helix-turn-helix domain-containing protein</fullName>
    </recommendedName>
</protein>
<dbReference type="AlphaFoldDB" id="A0A6P1TPE3"/>
<evidence type="ECO:0000313" key="1">
    <source>
        <dbReference type="EMBL" id="QHQ63130.1"/>
    </source>
</evidence>
<sequence length="150" mass="17464">MKEYFTIDDLSVMTMLSTRTLRNYIIQGFLSGEKVDGVWRFTANDIEKFLKVDFVNQSVQSKKNGIVFYYLSNEVKNENSVCSIYDYSDVENEEAENICNRMIELVNSNQYGKVTFSYSYNGKKKMVRIILIGTIIKIHTLMNDFINLSQ</sequence>
<proteinExistence type="predicted"/>
<accession>A0A6P1TPE3</accession>
<dbReference type="KEGG" id="anr:Ana3638_22075"/>
<reference evidence="1 2" key="1">
    <citation type="submission" date="2020-01" db="EMBL/GenBank/DDBJ databases">
        <title>Genome analysis of Anaerocolumna sp. CBA3638.</title>
        <authorList>
            <person name="Kim J."/>
            <person name="Roh S.W."/>
        </authorList>
    </citation>
    <scope>NUCLEOTIDE SEQUENCE [LARGE SCALE GENOMIC DNA]</scope>
    <source>
        <strain evidence="1 2">CBA3638</strain>
    </source>
</reference>
<dbReference type="InterPro" id="IPR009061">
    <property type="entry name" value="DNA-bd_dom_put_sf"/>
</dbReference>
<gene>
    <name evidence="1" type="ORF">Ana3638_22075</name>
</gene>
<dbReference type="RefSeq" id="WP_161839951.1">
    <property type="nucleotide sequence ID" value="NZ_CP048000.1"/>
</dbReference>
<keyword evidence="2" id="KW-1185">Reference proteome</keyword>